<dbReference type="SUPFAM" id="SSF51905">
    <property type="entry name" value="FAD/NAD(P)-binding domain"/>
    <property type="match status" value="1"/>
</dbReference>
<feature type="transmembrane region" description="Helical" evidence="2">
    <location>
        <begin position="12"/>
        <end position="31"/>
    </location>
</feature>
<keyword evidence="1" id="KW-0479">Metal-binding</keyword>
<dbReference type="Pfam" id="PF17678">
    <property type="entry name" value="Glyco_hydro_92N"/>
    <property type="match status" value="1"/>
</dbReference>
<dbReference type="InterPro" id="IPR041371">
    <property type="entry name" value="GH92_N"/>
</dbReference>
<evidence type="ECO:0000313" key="4">
    <source>
        <dbReference type="EMBL" id="CRK22202.1"/>
    </source>
</evidence>
<keyword evidence="1" id="KW-0830">Ubiquinone</keyword>
<evidence type="ECO:0000259" key="3">
    <source>
        <dbReference type="Pfam" id="PF17678"/>
    </source>
</evidence>
<sequence>MALLIAPTNLGRPVRLLAFVLIVAVLGLLTWGRYDPRIGLGGFTRVRADILGFVDPLIGTLNGGHVFPGATLPYGMAKAGPDTDNRGENAAGWVSDDSPITGFSHLHDSGTGGAPSLGNFPLFAHPWCPNDDPKRCKFTTLERKTLRAPSSVEARVGFFALNLTTGVRAEMTASAHATLFRFTFPEGAKPLILLDVEDIASSRSDGGIKIKGTHNAMKSGMLAAEAAWTALADAPPVEEDASAVFLYDYEDKLRASPIWSELKEVRNFRPSFHTPLGLYGGLAYCGLEAYLFKGRVPWTLKHGSPDH</sequence>
<evidence type="ECO:0000256" key="1">
    <source>
        <dbReference type="RuleBase" id="RU366068"/>
    </source>
</evidence>
<keyword evidence="1" id="KW-0411">Iron-sulfur</keyword>
<organism evidence="4 5">
    <name type="scientific">Verticillium longisporum</name>
    <name type="common">Verticillium dahliae var. longisporum</name>
    <dbReference type="NCBI Taxonomy" id="100787"/>
    <lineage>
        <taxon>Eukaryota</taxon>
        <taxon>Fungi</taxon>
        <taxon>Dikarya</taxon>
        <taxon>Ascomycota</taxon>
        <taxon>Pezizomycotina</taxon>
        <taxon>Sordariomycetes</taxon>
        <taxon>Hypocreomycetidae</taxon>
        <taxon>Glomerellales</taxon>
        <taxon>Plectosphaerellaceae</taxon>
        <taxon>Verticillium</taxon>
    </lineage>
</organism>
<dbReference type="GO" id="GO:0046872">
    <property type="term" value="F:metal ion binding"/>
    <property type="evidence" value="ECO:0007669"/>
    <property type="project" value="UniProtKB-KW"/>
</dbReference>
<dbReference type="PANTHER" id="PTHR10617:SF107">
    <property type="entry name" value="ELECTRON TRANSFER FLAVOPROTEIN-UBIQUINONE OXIDOREDUCTASE, MITOCHONDRIAL"/>
    <property type="match status" value="1"/>
</dbReference>
<comment type="catalytic activity">
    <reaction evidence="1">
        <text>a ubiquinone + reduced [electron-transfer flavoprotein] = a ubiquinol + oxidized [electron-transfer flavoprotein] + H(+)</text>
        <dbReference type="Rhea" id="RHEA:24052"/>
        <dbReference type="Rhea" id="RHEA-COMP:9565"/>
        <dbReference type="Rhea" id="RHEA-COMP:9566"/>
        <dbReference type="Rhea" id="RHEA-COMP:10685"/>
        <dbReference type="Rhea" id="RHEA-COMP:10686"/>
        <dbReference type="ChEBI" id="CHEBI:15378"/>
        <dbReference type="ChEBI" id="CHEBI:16389"/>
        <dbReference type="ChEBI" id="CHEBI:17976"/>
        <dbReference type="ChEBI" id="CHEBI:57692"/>
        <dbReference type="ChEBI" id="CHEBI:58307"/>
        <dbReference type="EC" id="1.5.5.1"/>
    </reaction>
</comment>
<keyword evidence="2" id="KW-0812">Transmembrane</keyword>
<comment type="cofactor">
    <cofactor evidence="1">
        <name>FAD</name>
        <dbReference type="ChEBI" id="CHEBI:57692"/>
    </cofactor>
</comment>
<keyword evidence="1" id="KW-0408">Iron</keyword>
<keyword evidence="2" id="KW-1133">Transmembrane helix</keyword>
<gene>
    <name evidence="4" type="ORF">BN1723_012618</name>
</gene>
<keyword evidence="2" id="KW-0472">Membrane</keyword>
<dbReference type="Gene3D" id="2.70.98.10">
    <property type="match status" value="1"/>
</dbReference>
<dbReference type="EMBL" id="CVQI01012891">
    <property type="protein sequence ID" value="CRK22202.1"/>
    <property type="molecule type" value="Genomic_DNA"/>
</dbReference>
<dbReference type="PANTHER" id="PTHR10617">
    <property type="entry name" value="ELECTRON TRANSFER FLAVOPROTEIN-UBIQUINONE OXIDOREDUCTASE"/>
    <property type="match status" value="1"/>
</dbReference>
<dbReference type="InterPro" id="IPR014718">
    <property type="entry name" value="GH-type_carb-bd"/>
</dbReference>
<dbReference type="InterPro" id="IPR036188">
    <property type="entry name" value="FAD/NAD-bd_sf"/>
</dbReference>
<evidence type="ECO:0000313" key="5">
    <source>
        <dbReference type="Proteomes" id="UP000045706"/>
    </source>
</evidence>
<keyword evidence="1" id="KW-0813">Transport</keyword>
<keyword evidence="1" id="KW-0274">FAD</keyword>
<dbReference type="InterPro" id="IPR040156">
    <property type="entry name" value="ETF-QO"/>
</dbReference>
<comment type="cofactor">
    <cofactor evidence="1">
        <name>[4Fe-4S] cluster</name>
        <dbReference type="ChEBI" id="CHEBI:49883"/>
    </cofactor>
    <text evidence="1">Binds 1 [4Fe-4S] cluster.</text>
</comment>
<protein>
    <recommendedName>
        <fullName evidence="1">Electron transfer flavoprotein-ubiquinone oxidoreductase</fullName>
        <shortName evidence="1">ETF-QO</shortName>
        <ecNumber evidence="1">1.5.5.1</ecNumber>
    </recommendedName>
</protein>
<name>A0A0G4LJG4_VERLO</name>
<dbReference type="GO" id="GO:0030246">
    <property type="term" value="F:carbohydrate binding"/>
    <property type="evidence" value="ECO:0007669"/>
    <property type="project" value="InterPro"/>
</dbReference>
<dbReference type="EC" id="1.5.5.1" evidence="1"/>
<accession>A0A0G4LJG4</accession>
<comment type="function">
    <text evidence="1">Accepts electrons from ETF and reduces ubiquinone.</text>
</comment>
<keyword evidence="1" id="KW-0249">Electron transport</keyword>
<evidence type="ECO:0000256" key="2">
    <source>
        <dbReference type="SAM" id="Phobius"/>
    </source>
</evidence>
<dbReference type="GO" id="GO:0004174">
    <property type="term" value="F:electron-transferring-flavoprotein dehydrogenase activity"/>
    <property type="evidence" value="ECO:0007669"/>
    <property type="project" value="UniProtKB-UniRule"/>
</dbReference>
<keyword evidence="1" id="KW-0560">Oxidoreductase</keyword>
<proteinExistence type="predicted"/>
<reference evidence="5" key="1">
    <citation type="submission" date="2015-05" db="EMBL/GenBank/DDBJ databases">
        <authorList>
            <person name="Fogelqvist Johan"/>
        </authorList>
    </citation>
    <scope>NUCLEOTIDE SEQUENCE [LARGE SCALE GENOMIC DNA]</scope>
</reference>
<dbReference type="GO" id="GO:0005743">
    <property type="term" value="C:mitochondrial inner membrane"/>
    <property type="evidence" value="ECO:0007669"/>
    <property type="project" value="TreeGrafter"/>
</dbReference>
<keyword evidence="1" id="KW-0285">Flavoprotein</keyword>
<feature type="non-terminal residue" evidence="4">
    <location>
        <position position="307"/>
    </location>
</feature>
<feature type="domain" description="Glycosyl hydrolase family 92 N-terminal" evidence="3">
    <location>
        <begin position="53"/>
        <end position="259"/>
    </location>
</feature>
<dbReference type="Proteomes" id="UP000045706">
    <property type="component" value="Unassembled WGS sequence"/>
</dbReference>
<dbReference type="GO" id="GO:0051539">
    <property type="term" value="F:4 iron, 4 sulfur cluster binding"/>
    <property type="evidence" value="ECO:0007669"/>
    <property type="project" value="UniProtKB-UniRule"/>
</dbReference>
<dbReference type="AlphaFoldDB" id="A0A0G4LJG4"/>